<proteinExistence type="predicted"/>
<keyword evidence="3" id="KW-1185">Reference proteome</keyword>
<accession>A0A9X9MDM8</accession>
<feature type="compositionally biased region" description="Pro residues" evidence="1">
    <location>
        <begin position="242"/>
        <end position="253"/>
    </location>
</feature>
<evidence type="ECO:0000313" key="2">
    <source>
        <dbReference type="EMBL" id="VCX42796.1"/>
    </source>
</evidence>
<dbReference type="AlphaFoldDB" id="A0A9X9MDM8"/>
<feature type="compositionally biased region" description="Basic residues" evidence="1">
    <location>
        <begin position="284"/>
        <end position="299"/>
    </location>
</feature>
<feature type="compositionally biased region" description="Basic and acidic residues" evidence="1">
    <location>
        <begin position="268"/>
        <end position="278"/>
    </location>
</feature>
<reference evidence="2 3" key="1">
    <citation type="submission" date="2018-10" db="EMBL/GenBank/DDBJ databases">
        <authorList>
            <person name="Ekblom R."/>
            <person name="Jareborg N."/>
        </authorList>
    </citation>
    <scope>NUCLEOTIDE SEQUENCE [LARGE SCALE GENOMIC DNA]</scope>
    <source>
        <tissue evidence="2">Muscle</tissue>
    </source>
</reference>
<evidence type="ECO:0000313" key="3">
    <source>
        <dbReference type="Proteomes" id="UP000269945"/>
    </source>
</evidence>
<dbReference type="EMBL" id="CYRY02046947">
    <property type="protein sequence ID" value="VCX42796.1"/>
    <property type="molecule type" value="Genomic_DNA"/>
</dbReference>
<feature type="compositionally biased region" description="Low complexity" evidence="1">
    <location>
        <begin position="42"/>
        <end position="59"/>
    </location>
</feature>
<feature type="non-terminal residue" evidence="2">
    <location>
        <position position="1"/>
    </location>
</feature>
<evidence type="ECO:0000256" key="1">
    <source>
        <dbReference type="SAM" id="MobiDB-lite"/>
    </source>
</evidence>
<sequence length="299" mass="31993">VTFPRPPARRAATPRLRRSVGRLGLRAPGACSCQSVGRSSRRPSPSASSGGGAAESAPGIPRWGRSGDGGSGITEPERERPRGPAARGGHGRPSPRPQPGRHRPVRPAGPCWNLRAGGGGRQWNVWTGVQGEPSWGPRQGEQALVLGLWQGTEAGRGKEREHGGRKKPSTWAVLRGCAWSLRESCVQQEEVWSQTGCGQGPGRAVARTLGQAPQDVDGVAEVSGNVWVGEGPRCPWGTHLPAPRPPGRPPPCVPSGFRGECPAGPHRGQAEHFHRDPLLDGPRGHRLRREPRRHLRLPE</sequence>
<dbReference type="Proteomes" id="UP000269945">
    <property type="component" value="Unassembled WGS sequence"/>
</dbReference>
<organism evidence="2 3">
    <name type="scientific">Gulo gulo</name>
    <name type="common">Wolverine</name>
    <name type="synonym">Gluton</name>
    <dbReference type="NCBI Taxonomy" id="48420"/>
    <lineage>
        <taxon>Eukaryota</taxon>
        <taxon>Metazoa</taxon>
        <taxon>Chordata</taxon>
        <taxon>Craniata</taxon>
        <taxon>Vertebrata</taxon>
        <taxon>Euteleostomi</taxon>
        <taxon>Mammalia</taxon>
        <taxon>Eutheria</taxon>
        <taxon>Laurasiatheria</taxon>
        <taxon>Carnivora</taxon>
        <taxon>Caniformia</taxon>
        <taxon>Musteloidea</taxon>
        <taxon>Mustelidae</taxon>
        <taxon>Guloninae</taxon>
        <taxon>Gulo</taxon>
    </lineage>
</organism>
<protein>
    <submittedName>
        <fullName evidence="2">Uncharacterized protein</fullName>
    </submittedName>
</protein>
<feature type="region of interest" description="Disordered" evidence="1">
    <location>
        <begin position="1"/>
        <end position="116"/>
    </location>
</feature>
<comment type="caution">
    <text evidence="2">The sequence shown here is derived from an EMBL/GenBank/DDBJ whole genome shotgun (WGS) entry which is preliminary data.</text>
</comment>
<gene>
    <name evidence="2" type="ORF">BN2614_LOCUS2</name>
</gene>
<feature type="region of interest" description="Disordered" evidence="1">
    <location>
        <begin position="238"/>
        <end position="299"/>
    </location>
</feature>
<name>A0A9X9MDM8_GULGU</name>